<name>R9TN27_9CAUD</name>
<dbReference type="RefSeq" id="YP_008126429.1">
    <property type="nucleotide sequence ID" value="NC_021536.1"/>
</dbReference>
<dbReference type="GeneID" id="16045320"/>
<evidence type="ECO:0000313" key="2">
    <source>
        <dbReference type="Proteomes" id="UP000204294"/>
    </source>
</evidence>
<evidence type="ECO:0000313" key="1">
    <source>
        <dbReference type="EMBL" id="AGN33615.1"/>
    </source>
</evidence>
<dbReference type="EMBL" id="HQ317383">
    <property type="protein sequence ID" value="AGN33615.1"/>
    <property type="molecule type" value="Genomic_DNA"/>
</dbReference>
<proteinExistence type="predicted"/>
<keyword evidence="2" id="KW-1185">Reference proteome</keyword>
<accession>R9TN27</accession>
<reference evidence="1 2" key="1">
    <citation type="submission" date="2010-09" db="EMBL/GenBank/DDBJ databases">
        <title>The Genome Sequence of Synechococcus phage S-IOM18.</title>
        <authorList>
            <consortium name="The Broad Institute Genome Sequencing Platform"/>
            <person name="Henn M.R."/>
            <person name="Clokie M."/>
            <person name="Levin J."/>
            <person name="Malboeuf C."/>
            <person name="Casali M."/>
            <person name="Russ C."/>
            <person name="Lennon N."/>
            <person name="Chapman S.B."/>
            <person name="Erlich R."/>
            <person name="Young S.K."/>
            <person name="Yandava C."/>
            <person name="Zeng Q."/>
            <person name="Fitzgerald M.F."/>
            <person name="Alvarado L."/>
            <person name="Anderson S."/>
            <person name="Berlin A."/>
            <person name="Chen Z."/>
            <person name="Freedman E."/>
            <person name="Gellesch M."/>
            <person name="Goldberg J."/>
            <person name="Green L."/>
            <person name="Griggs A."/>
            <person name="Gujja S."/>
            <person name="Heilman E.R."/>
            <person name="Heiman D."/>
            <person name="Hollinger A."/>
            <person name="Howarth C."/>
            <person name="Larson L."/>
            <person name="Mehta T."/>
            <person name="Neiman D."/>
            <person name="Pearson M."/>
            <person name="Roberts A."/>
            <person name="Ryan E."/>
            <person name="Saif S."/>
            <person name="Shea T."/>
            <person name="Shenoy N."/>
            <person name="Sisk P."/>
            <person name="Stolte C."/>
            <person name="Sykes S."/>
            <person name="White J."/>
            <person name="Haas B."/>
            <person name="Nusbaum C."/>
            <person name="Birren B."/>
        </authorList>
    </citation>
    <scope>NUCLEOTIDE SEQUENCE [LARGE SCALE GENOMIC DNA]</scope>
    <source>
        <strain evidence="1 2">S-IOM18</strain>
    </source>
</reference>
<gene>
    <name evidence="1" type="ORF">SWYG_00104</name>
</gene>
<protein>
    <submittedName>
        <fullName evidence="1">Uncharacterized protein</fullName>
    </submittedName>
</protein>
<organism evidence="1 2">
    <name type="scientific">Synechococcus phage S-IOM18</name>
    <dbReference type="NCBI Taxonomy" id="754039"/>
    <lineage>
        <taxon>Viruses</taxon>
        <taxon>Duplodnaviria</taxon>
        <taxon>Heunggongvirae</taxon>
        <taxon>Uroviricota</taxon>
        <taxon>Caudoviricetes</taxon>
        <taxon>Pantevenvirales</taxon>
        <taxon>Kyanoviridae</taxon>
        <taxon>Tefnutvirus</taxon>
        <taxon>Tefnutvirus siom18</taxon>
    </lineage>
</organism>
<sequence>MEFHKQEWRDEYYEMRKDQLTNSRVKLLAVGPRSASQDWILKAMYEDWKQLTAYKESLNYESGKTAGNVED</sequence>
<dbReference type="OrthoDB" id="25833at10239"/>
<dbReference type="Proteomes" id="UP000204294">
    <property type="component" value="Segment"/>
</dbReference>
<dbReference type="KEGG" id="vg:16045320"/>